<dbReference type="EMBL" id="JACHDN010000001">
    <property type="protein sequence ID" value="MBB5475004.1"/>
    <property type="molecule type" value="Genomic_DNA"/>
</dbReference>
<organism evidence="2 4">
    <name type="scientific">Cellulomonas hominis</name>
    <dbReference type="NCBI Taxonomy" id="156981"/>
    <lineage>
        <taxon>Bacteria</taxon>
        <taxon>Bacillati</taxon>
        <taxon>Actinomycetota</taxon>
        <taxon>Actinomycetes</taxon>
        <taxon>Micrococcales</taxon>
        <taxon>Cellulomonadaceae</taxon>
        <taxon>Cellulomonas</taxon>
    </lineage>
</organism>
<dbReference type="AlphaFoldDB" id="A0A511FB69"/>
<keyword evidence="1" id="KW-0812">Transmembrane</keyword>
<comment type="caution">
    <text evidence="2">The sequence shown here is derived from an EMBL/GenBank/DDBJ whole genome shotgun (WGS) entry which is preliminary data.</text>
</comment>
<sequence length="233" mass="24372">MSTLAPERKRDKRQAPAAVHLPQVNLLPPEVRAARGLSQTKRLLALLLVLVLVLLAAGYALALVARSDADAELVQAQDDTARLQAEAAKYAEVPVVLNALDDIEAARTVGMSTDVEWRPYLDAIASVLPDGATIQTLTVTMSSPMQGATVVADPLAGVSIGQLVFTTSVPTVPDTAAWIDALNAIPGFADAWVSSAATAEDDDGGARYSVESRVNVSISALSARYLPADGEEG</sequence>
<dbReference type="Proteomes" id="UP000564629">
    <property type="component" value="Unassembled WGS sequence"/>
</dbReference>
<proteinExistence type="predicted"/>
<keyword evidence="1" id="KW-1133">Transmembrane helix</keyword>
<evidence type="ECO:0000256" key="1">
    <source>
        <dbReference type="SAM" id="Phobius"/>
    </source>
</evidence>
<evidence type="ECO:0000313" key="2">
    <source>
        <dbReference type="EMBL" id="GEL45028.1"/>
    </source>
</evidence>
<reference evidence="2 4" key="1">
    <citation type="submission" date="2019-07" db="EMBL/GenBank/DDBJ databases">
        <title>Whole genome shotgun sequence of Cellulomonas hominis NBRC 16055.</title>
        <authorList>
            <person name="Hosoyama A."/>
            <person name="Uohara A."/>
            <person name="Ohji S."/>
            <person name="Ichikawa N."/>
        </authorList>
    </citation>
    <scope>NUCLEOTIDE SEQUENCE [LARGE SCALE GENOMIC DNA]</scope>
    <source>
        <strain evidence="2 4">NBRC 16055</strain>
    </source>
</reference>
<name>A0A511FB69_9CELL</name>
<dbReference type="RefSeq" id="WP_146831992.1">
    <property type="nucleotide sequence ID" value="NZ_BJVQ01000001.1"/>
</dbReference>
<feature type="transmembrane region" description="Helical" evidence="1">
    <location>
        <begin position="43"/>
        <end position="65"/>
    </location>
</feature>
<evidence type="ECO:0000313" key="5">
    <source>
        <dbReference type="Proteomes" id="UP000564629"/>
    </source>
</evidence>
<keyword evidence="1" id="KW-0472">Membrane</keyword>
<dbReference type="OrthoDB" id="5196233at2"/>
<gene>
    <name evidence="2" type="ORF">CHO01_01440</name>
    <name evidence="3" type="ORF">HNR08_003740</name>
</gene>
<keyword evidence="4" id="KW-1185">Reference proteome</keyword>
<dbReference type="EMBL" id="BJVQ01000001">
    <property type="protein sequence ID" value="GEL45028.1"/>
    <property type="molecule type" value="Genomic_DNA"/>
</dbReference>
<protein>
    <submittedName>
        <fullName evidence="3">Tfp pilus assembly protein PilN</fullName>
    </submittedName>
</protein>
<accession>A0A511FB69</accession>
<evidence type="ECO:0000313" key="4">
    <source>
        <dbReference type="Proteomes" id="UP000321723"/>
    </source>
</evidence>
<evidence type="ECO:0000313" key="3">
    <source>
        <dbReference type="EMBL" id="MBB5475004.1"/>
    </source>
</evidence>
<dbReference type="Proteomes" id="UP000321723">
    <property type="component" value="Unassembled WGS sequence"/>
</dbReference>
<reference evidence="3 5" key="2">
    <citation type="submission" date="2020-08" db="EMBL/GenBank/DDBJ databases">
        <title>Sequencing the genomes of 1000 actinobacteria strains.</title>
        <authorList>
            <person name="Klenk H.-P."/>
        </authorList>
    </citation>
    <scope>NUCLEOTIDE SEQUENCE [LARGE SCALE GENOMIC DNA]</scope>
    <source>
        <strain evidence="3 5">DSM 9581</strain>
    </source>
</reference>